<evidence type="ECO:0000256" key="1">
    <source>
        <dbReference type="SAM" id="Phobius"/>
    </source>
</evidence>
<evidence type="ECO:0000313" key="5">
    <source>
        <dbReference type="Proteomes" id="UP000001307"/>
    </source>
</evidence>
<keyword evidence="1" id="KW-1133">Transmembrane helix</keyword>
<dbReference type="SUPFAM" id="SSF63712">
    <property type="entry name" value="Nicotinic receptor ligand binding domain-like"/>
    <property type="match status" value="1"/>
</dbReference>
<keyword evidence="1" id="KW-0812">Transmembrane</keyword>
<dbReference type="InterPro" id="IPR036734">
    <property type="entry name" value="Neur_chan_lig-bd_sf"/>
</dbReference>
<keyword evidence="2" id="KW-0732">Signal</keyword>
<proteinExistence type="predicted"/>
<reference evidence="4" key="1">
    <citation type="journal article" date="2010" name="Science">
        <title>Plasticity of animal genome architecture unmasked by rapid evolution of a pelagic tunicate.</title>
        <authorList>
            <person name="Denoeud F."/>
            <person name="Henriet S."/>
            <person name="Mungpakdee S."/>
            <person name="Aury J.M."/>
            <person name="Da Silva C."/>
            <person name="Brinkmann H."/>
            <person name="Mikhaleva J."/>
            <person name="Olsen L.C."/>
            <person name="Jubin C."/>
            <person name="Canestro C."/>
            <person name="Bouquet J.M."/>
            <person name="Danks G."/>
            <person name="Poulain J."/>
            <person name="Campsteijn C."/>
            <person name="Adamski M."/>
            <person name="Cross I."/>
            <person name="Yadetie F."/>
            <person name="Muffato M."/>
            <person name="Louis A."/>
            <person name="Butcher S."/>
            <person name="Tsagkogeorga G."/>
            <person name="Konrad A."/>
            <person name="Singh S."/>
            <person name="Jensen M.F."/>
            <person name="Cong E.H."/>
            <person name="Eikeseth-Otteraa H."/>
            <person name="Noel B."/>
            <person name="Anthouard V."/>
            <person name="Porcel B.M."/>
            <person name="Kachouri-Lafond R."/>
            <person name="Nishino A."/>
            <person name="Ugolini M."/>
            <person name="Chourrout P."/>
            <person name="Nishida H."/>
            <person name="Aasland R."/>
            <person name="Huzurbazar S."/>
            <person name="Westhof E."/>
            <person name="Delsuc F."/>
            <person name="Lehrach H."/>
            <person name="Reinhardt R."/>
            <person name="Weissenbach J."/>
            <person name="Roy S.W."/>
            <person name="Artiguenave F."/>
            <person name="Postlethwait J.H."/>
            <person name="Manak J.R."/>
            <person name="Thompson E.M."/>
            <person name="Jaillon O."/>
            <person name="Du Pasquier L."/>
            <person name="Boudinot P."/>
            <person name="Liberles D.A."/>
            <person name="Volff J.N."/>
            <person name="Philippe H."/>
            <person name="Lenhard B."/>
            <person name="Roest Crollius H."/>
            <person name="Wincker P."/>
            <person name="Chourrout D."/>
        </authorList>
    </citation>
    <scope>NUCLEOTIDE SEQUENCE [LARGE SCALE GENOMIC DNA]</scope>
</reference>
<dbReference type="InParanoid" id="E4X1R5"/>
<keyword evidence="1" id="KW-0472">Membrane</keyword>
<evidence type="ECO:0000259" key="3">
    <source>
        <dbReference type="Pfam" id="PF02931"/>
    </source>
</evidence>
<evidence type="ECO:0000256" key="2">
    <source>
        <dbReference type="SAM" id="SignalP"/>
    </source>
</evidence>
<dbReference type="AlphaFoldDB" id="E4X1R5"/>
<sequence>MMNANVIFLCLSMNFCIALDLPSGYDSDDDTGITDIRTTVLLEWLHDIEPSENSFKGSVNVFLFWTDERLANLTTKATDLSGSRVWQPSAKLYNLDGNAFELAPSRVRLLPSGEIKAVQSFTIESYCIVESQYYPMDQNICNIFVQFMGNSVKLTAAKLILNKGVINSMHNKWWVHSPTSKSNSMMAFGEEDAKFLGSTDVWCELSFSAARLHDHEMKNIVFPLYLLAFFAAVSVMIPGKDIRLADLISRFPDQSGDHIFLNRNLYLFFASEE</sequence>
<gene>
    <name evidence="4" type="ORF">GSOID_T00015816001</name>
</gene>
<dbReference type="EMBL" id="FN653021">
    <property type="protein sequence ID" value="CBY23382.1"/>
    <property type="molecule type" value="Genomic_DNA"/>
</dbReference>
<evidence type="ECO:0000313" key="4">
    <source>
        <dbReference type="EMBL" id="CBY23382.1"/>
    </source>
</evidence>
<protein>
    <recommendedName>
        <fullName evidence="3">Neurotransmitter-gated ion-channel ligand-binding domain-containing protein</fullName>
    </recommendedName>
</protein>
<dbReference type="GO" id="GO:0016020">
    <property type="term" value="C:membrane"/>
    <property type="evidence" value="ECO:0007669"/>
    <property type="project" value="InterPro"/>
</dbReference>
<feature type="domain" description="Neurotransmitter-gated ion-channel ligand-binding" evidence="3">
    <location>
        <begin position="31"/>
        <end position="151"/>
    </location>
</feature>
<organism evidence="4">
    <name type="scientific">Oikopleura dioica</name>
    <name type="common">Tunicate</name>
    <dbReference type="NCBI Taxonomy" id="34765"/>
    <lineage>
        <taxon>Eukaryota</taxon>
        <taxon>Metazoa</taxon>
        <taxon>Chordata</taxon>
        <taxon>Tunicata</taxon>
        <taxon>Appendicularia</taxon>
        <taxon>Copelata</taxon>
        <taxon>Oikopleuridae</taxon>
        <taxon>Oikopleura</taxon>
    </lineage>
</organism>
<dbReference type="Pfam" id="PF02931">
    <property type="entry name" value="Neur_chan_LBD"/>
    <property type="match status" value="1"/>
</dbReference>
<feature type="transmembrane region" description="Helical" evidence="1">
    <location>
        <begin position="220"/>
        <end position="239"/>
    </location>
</feature>
<accession>E4X1R5</accession>
<dbReference type="Gene3D" id="2.70.170.10">
    <property type="entry name" value="Neurotransmitter-gated ion-channel ligand-binding domain"/>
    <property type="match status" value="1"/>
</dbReference>
<keyword evidence="5" id="KW-1185">Reference proteome</keyword>
<name>E4X1R5_OIKDI</name>
<dbReference type="Proteomes" id="UP000001307">
    <property type="component" value="Unassembled WGS sequence"/>
</dbReference>
<feature type="signal peptide" evidence="2">
    <location>
        <begin position="1"/>
        <end position="18"/>
    </location>
</feature>
<feature type="chain" id="PRO_5003192226" description="Neurotransmitter-gated ion-channel ligand-binding domain-containing protein" evidence="2">
    <location>
        <begin position="19"/>
        <end position="273"/>
    </location>
</feature>
<dbReference type="InterPro" id="IPR006202">
    <property type="entry name" value="Neur_chan_lig-bd"/>
</dbReference>
<dbReference type="GO" id="GO:0005230">
    <property type="term" value="F:extracellular ligand-gated monoatomic ion channel activity"/>
    <property type="evidence" value="ECO:0007669"/>
    <property type="project" value="InterPro"/>
</dbReference>